<evidence type="ECO:0000259" key="5">
    <source>
        <dbReference type="PROSITE" id="PS50931"/>
    </source>
</evidence>
<dbReference type="GO" id="GO:0000976">
    <property type="term" value="F:transcription cis-regulatory region binding"/>
    <property type="evidence" value="ECO:0007669"/>
    <property type="project" value="TreeGrafter"/>
</dbReference>
<proteinExistence type="inferred from homology"/>
<keyword evidence="2" id="KW-0805">Transcription regulation</keyword>
<dbReference type="InterPro" id="IPR000847">
    <property type="entry name" value="LysR_HTH_N"/>
</dbReference>
<dbReference type="Gene3D" id="1.10.10.10">
    <property type="entry name" value="Winged helix-like DNA-binding domain superfamily/Winged helix DNA-binding domain"/>
    <property type="match status" value="1"/>
</dbReference>
<dbReference type="RefSeq" id="WP_165928757.1">
    <property type="nucleotide sequence ID" value="NZ_CAWOLO010000013.1"/>
</dbReference>
<dbReference type="InterPro" id="IPR036388">
    <property type="entry name" value="WH-like_DNA-bd_sf"/>
</dbReference>
<keyword evidence="4" id="KW-0804">Transcription</keyword>
<reference evidence="6 8" key="1">
    <citation type="submission" date="2018-06" db="EMBL/GenBank/DDBJ databases">
        <authorList>
            <consortium name="Pathogen Informatics"/>
            <person name="Doyle S."/>
        </authorList>
    </citation>
    <scope>NUCLEOTIDE SEQUENCE [LARGE SCALE GENOMIC DNA]</scope>
    <source>
        <strain evidence="6 8">NCTC11159</strain>
    </source>
</reference>
<dbReference type="SUPFAM" id="SSF53850">
    <property type="entry name" value="Periplasmic binding protein-like II"/>
    <property type="match status" value="1"/>
</dbReference>
<evidence type="ECO:0000313" key="8">
    <source>
        <dbReference type="Proteomes" id="UP000255108"/>
    </source>
</evidence>
<evidence type="ECO:0000313" key="9">
    <source>
        <dbReference type="Proteomes" id="UP000295794"/>
    </source>
</evidence>
<dbReference type="PANTHER" id="PTHR30126:SF40">
    <property type="entry name" value="HTH-TYPE TRANSCRIPTIONAL REGULATOR GLTR"/>
    <property type="match status" value="1"/>
</dbReference>
<gene>
    <name evidence="6" type="primary">benM_2</name>
    <name evidence="7" type="ORF">EV682_11371</name>
    <name evidence="6" type="ORF">NCTC11159_04425</name>
</gene>
<evidence type="ECO:0000313" key="7">
    <source>
        <dbReference type="EMBL" id="TCU83011.1"/>
    </source>
</evidence>
<dbReference type="EMBL" id="UGHR01000006">
    <property type="protein sequence ID" value="STR45834.1"/>
    <property type="molecule type" value="Genomic_DNA"/>
</dbReference>
<dbReference type="FunFam" id="1.10.10.10:FF:000001">
    <property type="entry name" value="LysR family transcriptional regulator"/>
    <property type="match status" value="1"/>
</dbReference>
<dbReference type="PROSITE" id="PS50931">
    <property type="entry name" value="HTH_LYSR"/>
    <property type="match status" value="1"/>
</dbReference>
<dbReference type="AlphaFoldDB" id="A0A377SUX0"/>
<dbReference type="SUPFAM" id="SSF46785">
    <property type="entry name" value="Winged helix' DNA-binding domain"/>
    <property type="match status" value="1"/>
</dbReference>
<dbReference type="InterPro" id="IPR036390">
    <property type="entry name" value="WH_DNA-bd_sf"/>
</dbReference>
<dbReference type="PRINTS" id="PR00039">
    <property type="entry name" value="HTHLYSR"/>
</dbReference>
<dbReference type="PANTHER" id="PTHR30126">
    <property type="entry name" value="HTH-TYPE TRANSCRIPTIONAL REGULATOR"/>
    <property type="match status" value="1"/>
</dbReference>
<feature type="domain" description="HTH lysR-type" evidence="5">
    <location>
        <begin position="1"/>
        <end position="58"/>
    </location>
</feature>
<name>A0A377SUX0_9NEIS</name>
<evidence type="ECO:0000256" key="1">
    <source>
        <dbReference type="ARBA" id="ARBA00009437"/>
    </source>
</evidence>
<dbReference type="EMBL" id="SMBT01000013">
    <property type="protein sequence ID" value="TCU83011.1"/>
    <property type="molecule type" value="Genomic_DNA"/>
</dbReference>
<dbReference type="CDD" id="cd05466">
    <property type="entry name" value="PBP2_LTTR_substrate"/>
    <property type="match status" value="1"/>
</dbReference>
<dbReference type="Pfam" id="PF03466">
    <property type="entry name" value="LysR_substrate"/>
    <property type="match status" value="1"/>
</dbReference>
<keyword evidence="9" id="KW-1185">Reference proteome</keyword>
<evidence type="ECO:0000256" key="3">
    <source>
        <dbReference type="ARBA" id="ARBA00023125"/>
    </source>
</evidence>
<evidence type="ECO:0000256" key="4">
    <source>
        <dbReference type="ARBA" id="ARBA00023163"/>
    </source>
</evidence>
<reference evidence="7 9" key="2">
    <citation type="submission" date="2019-03" db="EMBL/GenBank/DDBJ databases">
        <title>Genomic Encyclopedia of Type Strains, Phase IV (KMG-IV): sequencing the most valuable type-strain genomes for metagenomic binning, comparative biology and taxonomic classification.</title>
        <authorList>
            <person name="Goeker M."/>
        </authorList>
    </citation>
    <scope>NUCLEOTIDE SEQUENCE [LARGE SCALE GENOMIC DNA]</scope>
    <source>
        <strain evidence="7 9">DSM 3764</strain>
    </source>
</reference>
<dbReference type="InterPro" id="IPR005119">
    <property type="entry name" value="LysR_subst-bd"/>
</dbReference>
<comment type="similarity">
    <text evidence="1">Belongs to the LysR transcriptional regulatory family.</text>
</comment>
<evidence type="ECO:0000313" key="6">
    <source>
        <dbReference type="EMBL" id="STR45834.1"/>
    </source>
</evidence>
<dbReference type="Pfam" id="PF00126">
    <property type="entry name" value="HTH_1"/>
    <property type="match status" value="1"/>
</dbReference>
<evidence type="ECO:0000256" key="2">
    <source>
        <dbReference type="ARBA" id="ARBA00023015"/>
    </source>
</evidence>
<dbReference type="Proteomes" id="UP000255108">
    <property type="component" value="Unassembled WGS sequence"/>
</dbReference>
<protein>
    <submittedName>
        <fullName evidence="6">Ben and cat operon transcriptional regulator</fullName>
    </submittedName>
    <submittedName>
        <fullName evidence="7">DNA-binding transcriptional LysR family regulator</fullName>
    </submittedName>
</protein>
<dbReference type="Gene3D" id="3.40.190.10">
    <property type="entry name" value="Periplasmic binding protein-like II"/>
    <property type="match status" value="2"/>
</dbReference>
<dbReference type="GO" id="GO:0003700">
    <property type="term" value="F:DNA-binding transcription factor activity"/>
    <property type="evidence" value="ECO:0007669"/>
    <property type="project" value="InterPro"/>
</dbReference>
<organism evidence="6 8">
    <name type="scientific">Iodobacter fluviatilis</name>
    <dbReference type="NCBI Taxonomy" id="537"/>
    <lineage>
        <taxon>Bacteria</taxon>
        <taxon>Pseudomonadati</taxon>
        <taxon>Pseudomonadota</taxon>
        <taxon>Betaproteobacteria</taxon>
        <taxon>Neisseriales</taxon>
        <taxon>Chitinibacteraceae</taxon>
        <taxon>Iodobacter</taxon>
    </lineage>
</organism>
<dbReference type="Proteomes" id="UP000295794">
    <property type="component" value="Unassembled WGS sequence"/>
</dbReference>
<accession>A0A377SUX0</accession>
<sequence>MDLTQLKTFVTVAEEASLTRASEVLFLSQPAVSAQIKALEAELGVTLFQRTARGMTLTMAGNVLKQDAMRALDAAKHVFSRALSFRDGLSGECNIGTISEPVMLRLSELLSSLMDLHPGLSLRLSQSISGTVIDQLLEGKLHGGYVIGHIDDARIASIPVRPITLRIVAPFNWLDKISGAKWEDIARLPWISMPKKCSFHQITANMFARHGLSPSSVVAVDQETTLRKLVASGIGLALMREDVALDAEAKQELVIWPQGTETSQLHFIYLRSEAQSPIVQALSQSVQTVWQLAEQHADSTLSLKAS</sequence>
<keyword evidence="3 7" id="KW-0238">DNA-binding</keyword>